<dbReference type="RefSeq" id="XP_058343844.1">
    <property type="nucleotide sequence ID" value="XM_058485358.1"/>
</dbReference>
<dbReference type="AlphaFoldDB" id="A0AAD7V794"/>
<dbReference type="EMBL" id="JARTCD010000021">
    <property type="protein sequence ID" value="KAJ8658931.1"/>
    <property type="molecule type" value="Genomic_DNA"/>
</dbReference>
<organism evidence="3 4">
    <name type="scientific">Lichtheimia ornata</name>
    <dbReference type="NCBI Taxonomy" id="688661"/>
    <lineage>
        <taxon>Eukaryota</taxon>
        <taxon>Fungi</taxon>
        <taxon>Fungi incertae sedis</taxon>
        <taxon>Mucoromycota</taxon>
        <taxon>Mucoromycotina</taxon>
        <taxon>Mucoromycetes</taxon>
        <taxon>Mucorales</taxon>
        <taxon>Lichtheimiaceae</taxon>
        <taxon>Lichtheimia</taxon>
    </lineage>
</organism>
<evidence type="ECO:0000256" key="1">
    <source>
        <dbReference type="SAM" id="MobiDB-lite"/>
    </source>
</evidence>
<feature type="region of interest" description="Disordered" evidence="1">
    <location>
        <begin position="118"/>
        <end position="153"/>
    </location>
</feature>
<feature type="region of interest" description="Disordered" evidence="1">
    <location>
        <begin position="1"/>
        <end position="46"/>
    </location>
</feature>
<comment type="caution">
    <text evidence="3">The sequence shown here is derived from an EMBL/GenBank/DDBJ whole genome shotgun (WGS) entry which is preliminary data.</text>
</comment>
<evidence type="ECO:0000256" key="2">
    <source>
        <dbReference type="SAM" id="Phobius"/>
    </source>
</evidence>
<keyword evidence="2" id="KW-0812">Transmembrane</keyword>
<dbReference type="Proteomes" id="UP001234581">
    <property type="component" value="Unassembled WGS sequence"/>
</dbReference>
<evidence type="ECO:0000313" key="4">
    <source>
        <dbReference type="Proteomes" id="UP001234581"/>
    </source>
</evidence>
<name>A0AAD7V794_9FUNG</name>
<feature type="compositionally biased region" description="Polar residues" evidence="1">
    <location>
        <begin position="127"/>
        <end position="136"/>
    </location>
</feature>
<dbReference type="GeneID" id="83212726"/>
<sequence>MASKDDIDFPSKDPYRMRPPAAAIATGDRRDAPPPPPSIYTDHQEDNIEKRANSYLPYSNHAPELRPVELYIDENEHPTTTTAPHHPHVRLDLYNAEGASKSMLSAPALSLIKALATHPTHQHHDNNNNNASTTAPKSALGNPPLSSIDLVQRRRQRRQRCTRRMYILCWTIALVLAAVGIIIFFCWPRTPGVAMADKAQSIYLPADWGPDHQPSLRATWQLNVTLDNTQNWIPTRVHGIDFTMVDDATGVTFATGRQEPAGLIVLPPRAMHPLRVVLHVSYEPPSINDTTFQDLYNACGPKKMGAASDLDVHLQASFHIWGLAWKPTAVAQPESDTFACPTN</sequence>
<feature type="transmembrane region" description="Helical" evidence="2">
    <location>
        <begin position="165"/>
        <end position="185"/>
    </location>
</feature>
<keyword evidence="2" id="KW-1133">Transmembrane helix</keyword>
<reference evidence="3 4" key="1">
    <citation type="submission" date="2023-03" db="EMBL/GenBank/DDBJ databases">
        <title>Genome sequence of Lichtheimia ornata CBS 291.66.</title>
        <authorList>
            <person name="Mohabir J.T."/>
            <person name="Shea T.P."/>
            <person name="Kurbessoian T."/>
            <person name="Berby B."/>
            <person name="Fontaine J."/>
            <person name="Livny J."/>
            <person name="Gnirke A."/>
            <person name="Stajich J.E."/>
            <person name="Cuomo C.A."/>
        </authorList>
    </citation>
    <scope>NUCLEOTIDE SEQUENCE [LARGE SCALE GENOMIC DNA]</scope>
    <source>
        <strain evidence="3">CBS 291.66</strain>
    </source>
</reference>
<keyword evidence="2" id="KW-0472">Membrane</keyword>
<accession>A0AAD7V794</accession>
<keyword evidence="4" id="KW-1185">Reference proteome</keyword>
<proteinExistence type="predicted"/>
<gene>
    <name evidence="3" type="ORF">O0I10_005313</name>
</gene>
<protein>
    <submittedName>
        <fullName evidence="3">Uncharacterized protein</fullName>
    </submittedName>
</protein>
<feature type="compositionally biased region" description="Basic and acidic residues" evidence="1">
    <location>
        <begin position="1"/>
        <end position="16"/>
    </location>
</feature>
<evidence type="ECO:0000313" key="3">
    <source>
        <dbReference type="EMBL" id="KAJ8658931.1"/>
    </source>
</evidence>